<keyword evidence="2" id="KW-1185">Reference proteome</keyword>
<name>Q0IKV6_NPVLS</name>
<dbReference type="EMBL" id="AY394490">
    <property type="protein sequence ID" value="AAR28927.1"/>
    <property type="molecule type" value="Genomic_DNA"/>
</dbReference>
<accession>Q0IKV6</accession>
<evidence type="ECO:0000313" key="2">
    <source>
        <dbReference type="Proteomes" id="UP000201737"/>
    </source>
</evidence>
<evidence type="ECO:0000313" key="1">
    <source>
        <dbReference type="EMBL" id="AAR28927.1"/>
    </source>
</evidence>
<dbReference type="InterPro" id="IPR006725">
    <property type="entry name" value="PIF2"/>
</dbReference>
<dbReference type="GeneID" id="5176315"/>
<reference evidence="1 2" key="1">
    <citation type="journal article" date="2007" name="Virus Genes">
        <title>Genome sequence of Leucania seperata nucleopolyhedrovirus.</title>
        <authorList>
            <person name="Xiao H."/>
            <person name="Qi Y."/>
        </authorList>
    </citation>
    <scope>NUCLEOTIDE SEQUENCE [LARGE SCALE GENOMIC DNA]</scope>
    <source>
        <strain evidence="1 2">AH1</strain>
    </source>
</reference>
<sequence length="382" mass="43571">MYVVFFILVIIFVLAVARPMQKAYDTIKFRQQQYESEVDERIFYMQNVLSRRRYVPLSALPHIDFGTSLETISDGEIKCLSVPSYVGFLNTPSFDCTEMCDNPNAFYFFVGPFDRFVVGGEMLHSGGYCTTNSLPRNCNRETSVVIQSLNQWSCIAEDPRYFAGAQNMTQVAGRQHANRILPSQIERNVLFDRQLGVPVDVSRNTFRSSWDELLTDGSRRFEMRCDARDINNNVMFVNPLNPIECLPHVCTNVAYITPTVRPDFENGVCDCGNFEETRVRHIVPDDPTSMCASVVDGFDREAMSNVFRIDCISMNTPISRYSPNMLLCPEELLETTGDTAYSLILPGSFPLSSNGISEPTYRQYRDLRSRINWVVHRPIPPN</sequence>
<protein>
    <submittedName>
        <fullName evidence="1">ORF163</fullName>
    </submittedName>
</protein>
<proteinExistence type="predicted"/>
<dbReference type="Proteomes" id="UP000201737">
    <property type="component" value="Segment"/>
</dbReference>
<dbReference type="RefSeq" id="YP_758460.1">
    <property type="nucleotide sequence ID" value="NC_008348.1"/>
</dbReference>
<dbReference type="Pfam" id="PF04631">
    <property type="entry name" value="PIF2"/>
    <property type="match status" value="1"/>
</dbReference>
<dbReference type="KEGG" id="vg:5176315"/>
<dbReference type="OrthoDB" id="7191at10239"/>
<organism evidence="1 2">
    <name type="scientific">Leucania separata nucleopolyhedrovirus</name>
    <name type="common">LsNPV</name>
    <dbReference type="NCBI Taxonomy" id="1307956"/>
    <lineage>
        <taxon>Viruses</taxon>
        <taxon>Viruses incertae sedis</taxon>
        <taxon>Naldaviricetes</taxon>
        <taxon>Lefavirales</taxon>
        <taxon>Baculoviridae</taxon>
        <taxon>Alphabaculovirus</taxon>
        <taxon>Alphabaculovirus leseparatae</taxon>
    </lineage>
</organism>
<reference evidence="1 2" key="2">
    <citation type="journal article" date="2007" name="Virus Res.">
        <title>P13 of Leucania separata multiple nuclear polyhedrosis virus affected the polyhedra and budded virions yields of AcMNPV.</title>
        <authorList>
            <person name="Du E.Q."/>
            <person name="Yan F."/>
            <person name="Jin W.X."/>
            <person name="Lu N."/>
            <person name="Xiao H.Z."/>
            <person name="Lu S.Y."/>
            <person name="Qi Y.P."/>
        </authorList>
    </citation>
    <scope>NUCLEOTIDE SEQUENCE [LARGE SCALE GENOMIC DNA]</scope>
    <source>
        <strain evidence="1 2">AH1</strain>
    </source>
</reference>
<organismHost>
    <name type="scientific">Lepidoptera</name>
    <name type="common">moths &amp; butterflies</name>
    <dbReference type="NCBI Taxonomy" id="7088"/>
</organismHost>